<feature type="transmembrane region" description="Helical" evidence="9">
    <location>
        <begin position="148"/>
        <end position="174"/>
    </location>
</feature>
<keyword evidence="2" id="KW-0813">Transport</keyword>
<evidence type="ECO:0000313" key="12">
    <source>
        <dbReference type="EMBL" id="VVA16621.1"/>
    </source>
</evidence>
<gene>
    <name evidence="12" type="ORF">ALMOND_2B031096</name>
</gene>
<dbReference type="SUPFAM" id="SSF47473">
    <property type="entry name" value="EF-hand"/>
    <property type="match status" value="1"/>
</dbReference>
<dbReference type="AlphaFoldDB" id="A0A5E4EPS8"/>
<dbReference type="Gene3D" id="1.10.238.10">
    <property type="entry name" value="EF-hand"/>
    <property type="match status" value="2"/>
</dbReference>
<feature type="transmembrane region" description="Helical" evidence="9">
    <location>
        <begin position="79"/>
        <end position="95"/>
    </location>
</feature>
<dbReference type="Pfam" id="PF13499">
    <property type="entry name" value="EF-hand_7"/>
    <property type="match status" value="2"/>
</dbReference>
<name>A0A5E4EPS8_PRUDU</name>
<feature type="domain" description="EF-hand" evidence="11">
    <location>
        <begin position="304"/>
        <end position="339"/>
    </location>
</feature>
<evidence type="ECO:0000259" key="11">
    <source>
        <dbReference type="PROSITE" id="PS50222"/>
    </source>
</evidence>
<keyword evidence="7" id="KW-0406">Ion transport</keyword>
<dbReference type="OMA" id="MTWEFSA"/>
<proteinExistence type="predicted"/>
<evidence type="ECO:0000256" key="6">
    <source>
        <dbReference type="ARBA" id="ARBA00022989"/>
    </source>
</evidence>
<feature type="domain" description="EF-hand" evidence="11">
    <location>
        <begin position="399"/>
        <end position="434"/>
    </location>
</feature>
<feature type="chain" id="PRO_5022999839" evidence="10">
    <location>
        <begin position="25"/>
        <end position="677"/>
    </location>
</feature>
<evidence type="ECO:0000256" key="10">
    <source>
        <dbReference type="SAM" id="SignalP"/>
    </source>
</evidence>
<evidence type="ECO:0000256" key="3">
    <source>
        <dbReference type="ARBA" id="ARBA00022449"/>
    </source>
</evidence>
<organism evidence="12 13">
    <name type="scientific">Prunus dulcis</name>
    <name type="common">Almond</name>
    <name type="synonym">Amygdalus dulcis</name>
    <dbReference type="NCBI Taxonomy" id="3755"/>
    <lineage>
        <taxon>Eukaryota</taxon>
        <taxon>Viridiplantae</taxon>
        <taxon>Streptophyta</taxon>
        <taxon>Embryophyta</taxon>
        <taxon>Tracheophyta</taxon>
        <taxon>Spermatophyta</taxon>
        <taxon>Magnoliopsida</taxon>
        <taxon>eudicotyledons</taxon>
        <taxon>Gunneridae</taxon>
        <taxon>Pentapetalae</taxon>
        <taxon>rosids</taxon>
        <taxon>fabids</taxon>
        <taxon>Rosales</taxon>
        <taxon>Rosaceae</taxon>
        <taxon>Amygdaloideae</taxon>
        <taxon>Amygdaleae</taxon>
        <taxon>Prunus</taxon>
    </lineage>
</organism>
<keyword evidence="6 9" id="KW-1133">Transmembrane helix</keyword>
<dbReference type="InterPro" id="IPR018247">
    <property type="entry name" value="EF_Hand_1_Ca_BS"/>
</dbReference>
<feature type="domain" description="EF-hand" evidence="11">
    <location>
        <begin position="439"/>
        <end position="474"/>
    </location>
</feature>
<dbReference type="PROSITE" id="PS50222">
    <property type="entry name" value="EF_HAND_2"/>
    <property type="match status" value="4"/>
</dbReference>
<feature type="transmembrane region" description="Helical" evidence="9">
    <location>
        <begin position="518"/>
        <end position="539"/>
    </location>
</feature>
<dbReference type="CDD" id="cd00051">
    <property type="entry name" value="EFh"/>
    <property type="match status" value="2"/>
</dbReference>
<sequence>MSNIITKTAYWVLVLLVIIVQVRGRYFRLVSDGGTDHHHHPHNQNQSSSSSLLLFKGIDSAEEETCEQLYGFLPCSNSVYGQVFLMVVYEFLLFHGESYLAAGGEQIFQILGPGVFGASAFHVLGALPESLLLLASGIFNSKDIAAEYVYTGVGLLAGTSILLLTILWGTCVIVGSRDFPNELSSDSEASKDSISSPPLSWKRLPASLTGCGITTDVETSRLIFQPWVQKRRLEFVKHGHLVSSILQHVQKHALERLLTVQGAPNLYAIRRLFEDVDEDGDNYISLSEVKELLLEIKFISTEDDKDKGTAEVMKQFDLDRDGKITKDEFINGFTKWIDEVKAVHKQHTQRSLENIYEVFQPWIENRRREREMKKNLMSEVLRHVQSNSLGSILTEDGMPDIPNIRRLFEKIDLDGNNNISQAELKELIADIKFGKIPGDVDESVVKLIEELDTSGDKMISEEEFVTGLTKWINKSNGTSPPSSSRESEDDIYQRTWEETDRLVDEEKGEGGSSVDKSIWAWLKAITYLVLGFVVLAVLAEPLIDSVQAFSEAAGIPSFCVAFVLVPLATNARQATSAIKAASRKTPRTTSLTFSEIYGGVFMNNVLGVSVLLAIIYAREMTWEFSAELLVVLIVCTVTGIIASFVSTFSLWTAFLAYLLYPVSLLLVYLLNDVLKYT</sequence>
<dbReference type="Gramene" id="VVA16621">
    <property type="protein sequence ID" value="VVA16621"/>
    <property type="gene ID" value="Prudul26B031096"/>
</dbReference>
<dbReference type="InterPro" id="IPR004713">
    <property type="entry name" value="CaH_exchang"/>
</dbReference>
<dbReference type="GO" id="GO:0015369">
    <property type="term" value="F:calcium:proton antiporter activity"/>
    <property type="evidence" value="ECO:0007669"/>
    <property type="project" value="TreeGrafter"/>
</dbReference>
<feature type="transmembrane region" description="Helical" evidence="9">
    <location>
        <begin position="651"/>
        <end position="670"/>
    </location>
</feature>
<evidence type="ECO:0000256" key="4">
    <source>
        <dbReference type="ARBA" id="ARBA00022692"/>
    </source>
</evidence>
<feature type="domain" description="EF-hand" evidence="11">
    <location>
        <begin position="269"/>
        <end position="299"/>
    </location>
</feature>
<protein>
    <submittedName>
        <fullName evidence="12">PREDICTED: sodium/calcium exchanger</fullName>
    </submittedName>
</protein>
<evidence type="ECO:0000256" key="9">
    <source>
        <dbReference type="SAM" id="Phobius"/>
    </source>
</evidence>
<reference evidence="13" key="1">
    <citation type="journal article" date="2020" name="Plant J.">
        <title>Transposons played a major role in the diversification between the closely related almond and peach genomes: results from the almond genome sequence.</title>
        <authorList>
            <person name="Alioto T."/>
            <person name="Alexiou K.G."/>
            <person name="Bardil A."/>
            <person name="Barteri F."/>
            <person name="Castanera R."/>
            <person name="Cruz F."/>
            <person name="Dhingra A."/>
            <person name="Duval H."/>
            <person name="Fernandez I Marti A."/>
            <person name="Frias L."/>
            <person name="Galan B."/>
            <person name="Garcia J.L."/>
            <person name="Howad W."/>
            <person name="Gomez-Garrido J."/>
            <person name="Gut M."/>
            <person name="Julca I."/>
            <person name="Morata J."/>
            <person name="Puigdomenech P."/>
            <person name="Ribeca P."/>
            <person name="Rubio Cabetas M.J."/>
            <person name="Vlasova A."/>
            <person name="Wirthensohn M."/>
            <person name="Garcia-Mas J."/>
            <person name="Gabaldon T."/>
            <person name="Casacuberta J.M."/>
            <person name="Arus P."/>
        </authorList>
    </citation>
    <scope>NUCLEOTIDE SEQUENCE [LARGE SCALE GENOMIC DNA]</scope>
    <source>
        <strain evidence="13">cv. Texas</strain>
    </source>
</reference>
<dbReference type="PANTHER" id="PTHR31503">
    <property type="entry name" value="VACUOLAR CALCIUM ION TRANSPORTER"/>
    <property type="match status" value="1"/>
</dbReference>
<feature type="signal peptide" evidence="10">
    <location>
        <begin position="1"/>
        <end position="24"/>
    </location>
</feature>
<evidence type="ECO:0000313" key="13">
    <source>
        <dbReference type="Proteomes" id="UP000327085"/>
    </source>
</evidence>
<keyword evidence="4 9" id="KW-0812">Transmembrane</keyword>
<evidence type="ECO:0000256" key="7">
    <source>
        <dbReference type="ARBA" id="ARBA00023065"/>
    </source>
</evidence>
<comment type="subcellular location">
    <subcellularLocation>
        <location evidence="1">Endomembrane system</location>
        <topology evidence="1">Multi-pass membrane protein</topology>
    </subcellularLocation>
</comment>
<keyword evidence="3" id="KW-0050">Antiport</keyword>
<evidence type="ECO:0000256" key="2">
    <source>
        <dbReference type="ARBA" id="ARBA00022448"/>
    </source>
</evidence>
<dbReference type="InParanoid" id="A0A5E4EPS8"/>
<feature type="transmembrane region" description="Helical" evidence="9">
    <location>
        <begin position="628"/>
        <end position="645"/>
    </location>
</feature>
<dbReference type="PANTHER" id="PTHR31503:SF79">
    <property type="entry name" value="CALCIUM-BINDING EF-HAND PROTEIN"/>
    <property type="match status" value="1"/>
</dbReference>
<keyword evidence="10" id="KW-0732">Signal</keyword>
<dbReference type="InterPro" id="IPR002048">
    <property type="entry name" value="EF_hand_dom"/>
</dbReference>
<dbReference type="Pfam" id="PF01699">
    <property type="entry name" value="Na_Ca_ex"/>
    <property type="match status" value="1"/>
</dbReference>
<accession>A0A5E4EPS8</accession>
<dbReference type="Proteomes" id="UP000327085">
    <property type="component" value="Chromosome 4"/>
</dbReference>
<dbReference type="GO" id="GO:0016020">
    <property type="term" value="C:membrane"/>
    <property type="evidence" value="ECO:0007669"/>
    <property type="project" value="InterPro"/>
</dbReference>
<keyword evidence="5" id="KW-0106">Calcium</keyword>
<dbReference type="EMBL" id="CABIKO010000020">
    <property type="protein sequence ID" value="VVA16621.1"/>
    <property type="molecule type" value="Genomic_DNA"/>
</dbReference>
<dbReference type="PROSITE" id="PS00018">
    <property type="entry name" value="EF_HAND_1"/>
    <property type="match status" value="4"/>
</dbReference>
<evidence type="ECO:0000256" key="8">
    <source>
        <dbReference type="ARBA" id="ARBA00023136"/>
    </source>
</evidence>
<feature type="transmembrane region" description="Helical" evidence="9">
    <location>
        <begin position="596"/>
        <end position="616"/>
    </location>
</feature>
<dbReference type="GO" id="GO:0005509">
    <property type="term" value="F:calcium ion binding"/>
    <property type="evidence" value="ECO:0007669"/>
    <property type="project" value="InterPro"/>
</dbReference>
<dbReference type="GO" id="GO:0012505">
    <property type="term" value="C:endomembrane system"/>
    <property type="evidence" value="ECO:0007669"/>
    <property type="project" value="UniProtKB-SubCell"/>
</dbReference>
<dbReference type="InterPro" id="IPR011992">
    <property type="entry name" value="EF-hand-dom_pair"/>
</dbReference>
<dbReference type="GO" id="GO:0006874">
    <property type="term" value="P:intracellular calcium ion homeostasis"/>
    <property type="evidence" value="ECO:0007669"/>
    <property type="project" value="TreeGrafter"/>
</dbReference>
<dbReference type="SMART" id="SM00054">
    <property type="entry name" value="EFh"/>
    <property type="match status" value="4"/>
</dbReference>
<evidence type="ECO:0000256" key="5">
    <source>
        <dbReference type="ARBA" id="ARBA00022837"/>
    </source>
</evidence>
<keyword evidence="8 9" id="KW-0472">Membrane</keyword>
<dbReference type="InterPro" id="IPR004837">
    <property type="entry name" value="NaCa_Exmemb"/>
</dbReference>
<feature type="transmembrane region" description="Helical" evidence="9">
    <location>
        <begin position="107"/>
        <end position="128"/>
    </location>
</feature>
<evidence type="ECO:0000256" key="1">
    <source>
        <dbReference type="ARBA" id="ARBA00004127"/>
    </source>
</evidence>